<protein>
    <submittedName>
        <fullName evidence="1">Uncharacterized protein</fullName>
    </submittedName>
</protein>
<dbReference type="OrthoDB" id="1447256at2"/>
<name>A0A170ZDI3_9BACT</name>
<dbReference type="RefSeq" id="WP_068702972.1">
    <property type="nucleotide sequence ID" value="NZ_BDCR01000002.1"/>
</dbReference>
<dbReference type="Proteomes" id="UP000076586">
    <property type="component" value="Unassembled WGS sequence"/>
</dbReference>
<evidence type="ECO:0000313" key="2">
    <source>
        <dbReference type="Proteomes" id="UP000076586"/>
    </source>
</evidence>
<sequence length="160" mass="18664">MNNHVVRYSHKILKEKRLVLEVLQGDFAISTLKVNRDILYADRLYNPHFDLLHDIREARMNFTLEEHTAYLNYLGKEAKVFTQRKAAILTSESALAKYSEWFGTFNGLYDVEFRVFSSLGKCLEWINPDLIEMEIANEIEKLRTASCSQCFKEPNAFTGF</sequence>
<reference evidence="2" key="2">
    <citation type="journal article" date="2017" name="Genome Announc.">
        <title>Draft genome sequence of Paludibacter jiangxiensis NM7(T), a propionate-producing fermentative bacterium.</title>
        <authorList>
            <person name="Qiu Y.-L."/>
            <person name="Tourlousse D.M."/>
            <person name="Matsuura N."/>
            <person name="Ohashi A."/>
            <person name="Sekiguchi Y."/>
        </authorList>
    </citation>
    <scope>NUCLEOTIDE SEQUENCE [LARGE SCALE GENOMIC DNA]</scope>
    <source>
        <strain evidence="2">NM7</strain>
    </source>
</reference>
<dbReference type="STRING" id="681398.PJIAN_2117"/>
<organism evidence="1 2">
    <name type="scientific">Paludibacter jiangxiensis</name>
    <dbReference type="NCBI Taxonomy" id="681398"/>
    <lineage>
        <taxon>Bacteria</taxon>
        <taxon>Pseudomonadati</taxon>
        <taxon>Bacteroidota</taxon>
        <taxon>Bacteroidia</taxon>
        <taxon>Bacteroidales</taxon>
        <taxon>Paludibacteraceae</taxon>
        <taxon>Paludibacter</taxon>
    </lineage>
</organism>
<comment type="caution">
    <text evidence="1">The sequence shown here is derived from an EMBL/GenBank/DDBJ whole genome shotgun (WGS) entry which is preliminary data.</text>
</comment>
<proteinExistence type="predicted"/>
<dbReference type="EMBL" id="BDCR01000002">
    <property type="protein sequence ID" value="GAT62558.1"/>
    <property type="molecule type" value="Genomic_DNA"/>
</dbReference>
<reference evidence="2" key="1">
    <citation type="submission" date="2016-04" db="EMBL/GenBank/DDBJ databases">
        <title>Draft genome sequence of Paludibacter jiangxiensis strain NM7.</title>
        <authorList>
            <person name="Qiu Y."/>
            <person name="Matsuura N."/>
            <person name="Ohashi A."/>
            <person name="Tourlousse M.D."/>
            <person name="Sekiguchi Y."/>
        </authorList>
    </citation>
    <scope>NUCLEOTIDE SEQUENCE [LARGE SCALE GENOMIC DNA]</scope>
    <source>
        <strain evidence="2">NM7</strain>
    </source>
</reference>
<accession>A0A170ZDI3</accession>
<dbReference type="AlphaFoldDB" id="A0A170ZDI3"/>
<keyword evidence="2" id="KW-1185">Reference proteome</keyword>
<evidence type="ECO:0000313" key="1">
    <source>
        <dbReference type="EMBL" id="GAT62558.1"/>
    </source>
</evidence>
<gene>
    <name evidence="1" type="ORF">PJIAN_2117</name>
</gene>